<dbReference type="EMBL" id="JACEON010000026">
    <property type="protein sequence ID" value="MBA4613823.1"/>
    <property type="molecule type" value="Genomic_DNA"/>
</dbReference>
<accession>A0A838Y4D9</accession>
<gene>
    <name evidence="1" type="ORF">H1W37_19370</name>
</gene>
<evidence type="ECO:0000313" key="1">
    <source>
        <dbReference type="EMBL" id="MBA4613823.1"/>
    </source>
</evidence>
<dbReference type="AlphaFoldDB" id="A0A838Y4D9"/>
<protein>
    <submittedName>
        <fullName evidence="1">Uncharacterized protein</fullName>
    </submittedName>
</protein>
<reference evidence="1 2" key="2">
    <citation type="submission" date="2020-08" db="EMBL/GenBank/DDBJ databases">
        <title>Stappia taiwanensis sp. nov., isolated from a coastal thermal spring.</title>
        <authorList>
            <person name="Kampfer P."/>
        </authorList>
    </citation>
    <scope>NUCLEOTIDE SEQUENCE [LARGE SCALE GENOMIC DNA]</scope>
    <source>
        <strain evidence="1 2">DSM 23284</strain>
    </source>
</reference>
<reference evidence="1 2" key="1">
    <citation type="submission" date="2020-07" db="EMBL/GenBank/DDBJ databases">
        <authorList>
            <person name="Li M."/>
        </authorList>
    </citation>
    <scope>NUCLEOTIDE SEQUENCE [LARGE SCALE GENOMIC DNA]</scope>
    <source>
        <strain evidence="1 2">DSM 23284</strain>
    </source>
</reference>
<organism evidence="1 2">
    <name type="scientific">Stappia taiwanensis</name>
    <dbReference type="NCBI Taxonomy" id="992267"/>
    <lineage>
        <taxon>Bacteria</taxon>
        <taxon>Pseudomonadati</taxon>
        <taxon>Pseudomonadota</taxon>
        <taxon>Alphaproteobacteria</taxon>
        <taxon>Hyphomicrobiales</taxon>
        <taxon>Stappiaceae</taxon>
        <taxon>Stappia</taxon>
    </lineage>
</organism>
<dbReference type="Proteomes" id="UP000559404">
    <property type="component" value="Unassembled WGS sequence"/>
</dbReference>
<proteinExistence type="predicted"/>
<comment type="caution">
    <text evidence="1">The sequence shown here is derived from an EMBL/GenBank/DDBJ whole genome shotgun (WGS) entry which is preliminary data.</text>
</comment>
<keyword evidence="2" id="KW-1185">Reference proteome</keyword>
<evidence type="ECO:0000313" key="2">
    <source>
        <dbReference type="Proteomes" id="UP000559404"/>
    </source>
</evidence>
<name>A0A838Y4D9_9HYPH</name>
<sequence length="96" mass="10899">MPSRAARDVLDERARQAIEEGFTAEHDDQHRRGELTFAAIAYLMALVNPNGARTWWPGWSWSWAWFKPQGPRRDLVKAGALILAEIERLDRAGRGG</sequence>